<gene>
    <name evidence="1" type="ORF">EJC51_24260</name>
</gene>
<dbReference type="Proteomes" id="UP000280197">
    <property type="component" value="Chromosome"/>
</dbReference>
<protein>
    <submittedName>
        <fullName evidence="1">Uncharacterized protein</fullName>
    </submittedName>
</protein>
<evidence type="ECO:0000313" key="1">
    <source>
        <dbReference type="EMBL" id="AZP18905.1"/>
    </source>
</evidence>
<reference evidence="1 2" key="1">
    <citation type="submission" date="2018-12" db="EMBL/GenBank/DDBJ databases">
        <authorList>
            <person name="Li K."/>
        </authorList>
    </citation>
    <scope>NUCLEOTIDE SEQUENCE [LARGE SCALE GENOMIC DNA]</scope>
    <source>
        <strain evidence="2">CR22</strain>
    </source>
</reference>
<dbReference type="RefSeq" id="WP_126273005.1">
    <property type="nucleotide sequence ID" value="NZ_CP034463.1"/>
</dbReference>
<sequence>MRHRPRVPTMALARLTLASGRSVVLSELRLSSTYGDMPEGYPCKPLNESRIRALVNAAEHTLPAAPVHLVPPPREYPHQYAGGFGPVEVLPSVACVGTFHSAALAPSHDPDLYRSRLTIVWFQPTTDVPSDCDTTAALRDVAWDELARDYALQALPFTPG</sequence>
<dbReference type="KEGG" id="saqu:EJC51_24260"/>
<accession>A0A3Q9BXF7</accession>
<evidence type="ECO:0000313" key="2">
    <source>
        <dbReference type="Proteomes" id="UP000280197"/>
    </source>
</evidence>
<name>A0A3Q9BXF7_9ACTN</name>
<dbReference type="EMBL" id="CP034463">
    <property type="protein sequence ID" value="AZP18905.1"/>
    <property type="molecule type" value="Genomic_DNA"/>
</dbReference>
<proteinExistence type="predicted"/>
<keyword evidence="2" id="KW-1185">Reference proteome</keyword>
<dbReference type="AlphaFoldDB" id="A0A3Q9BXF7"/>
<organism evidence="1 2">
    <name type="scientific">Streptomyces aquilus</name>
    <dbReference type="NCBI Taxonomy" id="2548456"/>
    <lineage>
        <taxon>Bacteria</taxon>
        <taxon>Bacillati</taxon>
        <taxon>Actinomycetota</taxon>
        <taxon>Actinomycetes</taxon>
        <taxon>Kitasatosporales</taxon>
        <taxon>Streptomycetaceae</taxon>
        <taxon>Streptomyces</taxon>
    </lineage>
</organism>